<evidence type="ECO:0000259" key="3">
    <source>
        <dbReference type="SMART" id="SM00306"/>
    </source>
</evidence>
<dbReference type="Gene3D" id="2.180.10.10">
    <property type="entry name" value="RHS repeat-associated core"/>
    <property type="match status" value="2"/>
</dbReference>
<dbReference type="Gene3D" id="2.170.16.10">
    <property type="entry name" value="Hedgehog/Intein (Hint) domain"/>
    <property type="match status" value="1"/>
</dbReference>
<feature type="region of interest" description="Disordered" evidence="2">
    <location>
        <begin position="1999"/>
        <end position="2026"/>
    </location>
</feature>
<feature type="region of interest" description="Disordered" evidence="2">
    <location>
        <begin position="1855"/>
        <end position="1880"/>
    </location>
</feature>
<dbReference type="EMBL" id="JAATEJ010000001">
    <property type="protein sequence ID" value="NJP41845.1"/>
    <property type="molecule type" value="Genomic_DNA"/>
</dbReference>
<sequence length="2290" mass="240274">MPAWDPAAAHRSWPAAGSADVAVAATQARAASLPVRIAQAPAAKATATGGTARTASGTKQPATRTPATRTPATRTPATRTPATRTPVTRARVTVADRTATQRLHLDGVVLQVTRSDAATGTGDVTVSLDYSAFKDAYGADWGSRLRLVSLPACALTTPDLPACQTQTPLPSTNDSGTHVVSAVVPLSTTAVLAAAAGTASGGGSFSATSLAPSGQWSAGSATGDFSWSYPIGLPDVPGGLEPSVALGYSSQSIDGRTSSTSPQASWIGDGWDYSPGFVEESYAGCSDDTAGGSPKTGDQCWSDATDTLTLSLNGSSNTLVHDDATGTWHPQGDSGEIVSIATDTVNPDQEHRYFTVTTTDGTTYYFGRNRLPGWSDHGTAADDPVTNSVWTARVYGNDTGEPCHASTFAASACDQAYRWNLDYVVDDHSNAISYWYTPETGYYGADNATTPAAYSRGGYLTKIQYGQRAGKVYDTAGTPAAAQVFFDTAERCLPTSGFDCAPAKLTAANAAHWPDVPADQICASTGTCNNHGPAFFTTRWLSGIRTQILTGGSYRNVDSWALTHSFPPPADAKDTTTPTAWLTGITRTGLDGGTLATKPLTFAGQAMVNRVDGLDGYQPLARYRLTDITTETGEVIKVQYTAPQCHRSGTTVLPSAADDNHLLCYPVYWTPPGQVDPQLDWFNKYLVHAVTEQDPTGGSPPMETVYSYGGDPAWHYADDPGTPAKYRTWNQWRGYGQVDTRTGSDTTGVTLARVSYFRGMDGDKTSTGTRNVSLTSSGGDVTVADKDEYAGQTFEARNYDGDGGAQLSDAVTVPWESAATATQTRTKAGLGPISSHILGLARERVTTTKADGTPITDETDYTHDATTGLVLAVDDKGDLATATDDRCEKTAYAKNAAGGLLPAPRRITSLGVGCAATPAYPGDLLGDDLIFYDGATDSTAPVTGPADVTKVQRADSAAADGTPHYVTATAYTLPGTNTPDYDIYGRQLSQTDALGHRTVTAYTPATGAAPTQIKTTEPQVTGQSLPFTSTTTYDPARGLALSTTDVSGYTSTSTYDPLGRITAGWSPGFSQARGDQPNITYSYDLSNSAPSTVTTKSLVDNGTATTYRTSITLYDALLRARETQTATADGGRVVTGTEFDDHGWAVKSSGPYYTSGAPDGTLVSAPDDQVATESATFYDGAGRVTASAAYAKGSETWRTTTAYPGSDRTDVTPPDGASPTTTYTDGRGRPVALLTYHGSTPSGPADTIRYSYDKSGHQTGIADDDGNTWSSTYDMLGRKVSQTDPDTGTSSTSYDLTGLALTSTDARGKQVSTAYDELGRPTATYDTTGGATPSTANRLASWTYDTLKKGLPTATTSYDDGLAYTSKILGYDSHGWTQSTETIIPSGDGNPAGTYITDRTYTPTGNLRSYTDSAAGALPQETVSYGYDTFGRPTSAGGDAGSWDYVDKLAWTEYDEPQQFTFGPSGNFAQETYSYDEQTRRLKGQLTVTQSGRVRADDVAYDYKASGEVTRISDKLDSGQTDTQCFRYDGAQRLSAAWTATDDCAATPAAGSAATVGGPAPYWQSWTYDATGDRASQTEHNLAGDAAQDAVATYADAKASGGPAHALASVGTHTPGAPVPDATTSYSYDAAGNVATRTTQAGTDTFTFDTQGKLAELQQSGHQDATTYVYDAGGNLLVRRDAAGSTVFLGDEEITLKAGESNRTGVRYISIGGMPVAVHSSDGTFSYLVSDRQGTGQLQIDAVSQALTRRQYLPFGGTRTSTTGWVGDRGFVGGQQDDATGLTNLGAREYDASTGRFLTPDPLLSPTDPQSLNAYSYADNSPVTLSDPSGNQPDDCIYYTCKRVGNTWAFGGLRPGKGNGGSSGGTSKTPVSATTAKAQDDAAAAQRAADTANSVAAAARAHKEGLVHKIIDLVGDLIGVNDAISCFTEGNVMGCINTALGSVPWTKVFKAFKVGVKAFKIWRDVEKAEAAVKDTSEALNVAEEIAVAKRQAADAAELDDAANAAAKSAEEAPTPEPASPGCPTHSFLASTPVALASGGSKPISQVKAGDTVLATDPQTGLTRPEKVTKVIVTHTDEDFTDLTVKSDARPNAPPATLTTTWHHPFWDATHHRWTDAHDLTPGTHLRQPDGTPATITAVRNYHHHTLTYDLTVADLHSYYVLAGTTALLVHNCGTGASSSGGSPDEPARSAHGNTDPAALPELPTPDGGYARPQRSTEPEGTTRRASQSVGDASRDRTSSVGRSVSNPEDFAHAMGDVVHTPDGLTGATMTLGMVAARTWQLIRGRFRRAP</sequence>
<evidence type="ECO:0000313" key="4">
    <source>
        <dbReference type="EMBL" id="NJP41845.1"/>
    </source>
</evidence>
<organism evidence="4 5">
    <name type="scientific">Actinacidiphila epipremni</name>
    <dbReference type="NCBI Taxonomy" id="2053013"/>
    <lineage>
        <taxon>Bacteria</taxon>
        <taxon>Bacillati</taxon>
        <taxon>Actinomycetota</taxon>
        <taxon>Actinomycetes</taxon>
        <taxon>Kitasatosporales</taxon>
        <taxon>Streptomycetaceae</taxon>
        <taxon>Actinacidiphila</taxon>
    </lineage>
</organism>
<comment type="caution">
    <text evidence="4">The sequence shown here is derived from an EMBL/GenBank/DDBJ whole genome shotgun (WGS) entry which is preliminary data.</text>
</comment>
<feature type="region of interest" description="Disordered" evidence="2">
    <location>
        <begin position="1796"/>
        <end position="1829"/>
    </location>
</feature>
<dbReference type="NCBIfam" id="TIGR03696">
    <property type="entry name" value="Rhs_assc_core"/>
    <property type="match status" value="1"/>
</dbReference>
<keyword evidence="5" id="KW-1185">Reference proteome</keyword>
<dbReference type="Pfam" id="PF25023">
    <property type="entry name" value="TEN_YD-shell"/>
    <property type="match status" value="1"/>
</dbReference>
<feature type="region of interest" description="Disordered" evidence="2">
    <location>
        <begin position="2175"/>
        <end position="2248"/>
    </location>
</feature>
<dbReference type="SMART" id="SM00306">
    <property type="entry name" value="HintN"/>
    <property type="match status" value="1"/>
</dbReference>
<reference evidence="4 5" key="1">
    <citation type="submission" date="2020-03" db="EMBL/GenBank/DDBJ databases">
        <title>WGS of actinomycetes isolated from Thailand.</title>
        <authorList>
            <person name="Thawai C."/>
        </authorList>
    </citation>
    <scope>NUCLEOTIDE SEQUENCE [LARGE SCALE GENOMIC DNA]</scope>
    <source>
        <strain evidence="4 5">PRB2-1</strain>
    </source>
</reference>
<name>A0ABX0ZDR1_9ACTN</name>
<dbReference type="SUPFAM" id="SSF51294">
    <property type="entry name" value="Hedgehog/intein (Hint) domain"/>
    <property type="match status" value="1"/>
</dbReference>
<dbReference type="Proteomes" id="UP000734511">
    <property type="component" value="Unassembled WGS sequence"/>
</dbReference>
<feature type="compositionally biased region" description="Gly residues" evidence="2">
    <location>
        <begin position="1855"/>
        <end position="1864"/>
    </location>
</feature>
<dbReference type="PANTHER" id="PTHR32305:SF17">
    <property type="entry name" value="TRNA NUCLEASE WAPA"/>
    <property type="match status" value="1"/>
</dbReference>
<dbReference type="InterPro" id="IPR030934">
    <property type="entry name" value="Intein_C"/>
</dbReference>
<evidence type="ECO:0000256" key="1">
    <source>
        <dbReference type="ARBA" id="ARBA00022737"/>
    </source>
</evidence>
<feature type="compositionally biased region" description="Polar residues" evidence="2">
    <location>
        <begin position="1818"/>
        <end position="1829"/>
    </location>
</feature>
<dbReference type="NCBIfam" id="TIGR01443">
    <property type="entry name" value="intein_Cterm"/>
    <property type="match status" value="1"/>
</dbReference>
<evidence type="ECO:0000256" key="2">
    <source>
        <dbReference type="SAM" id="MobiDB-lite"/>
    </source>
</evidence>
<feature type="region of interest" description="Disordered" evidence="2">
    <location>
        <begin position="41"/>
        <end position="90"/>
    </location>
</feature>
<dbReference type="InterPro" id="IPR050708">
    <property type="entry name" value="T6SS_VgrG/RHS"/>
</dbReference>
<proteinExistence type="predicted"/>
<dbReference type="InterPro" id="IPR022385">
    <property type="entry name" value="Rhs_assc_core"/>
</dbReference>
<feature type="domain" description="Hint" evidence="3">
    <location>
        <begin position="2024"/>
        <end position="2129"/>
    </location>
</feature>
<feature type="region of interest" description="Disordered" evidence="2">
    <location>
        <begin position="1199"/>
        <end position="1228"/>
    </location>
</feature>
<dbReference type="InterPro" id="IPR003587">
    <property type="entry name" value="Hint_dom_N"/>
</dbReference>
<dbReference type="Pfam" id="PF05593">
    <property type="entry name" value="RHS_repeat"/>
    <property type="match status" value="1"/>
</dbReference>
<dbReference type="InterPro" id="IPR056823">
    <property type="entry name" value="TEN-like_YD-shell"/>
</dbReference>
<feature type="compositionally biased region" description="Low complexity" evidence="2">
    <location>
        <begin position="1798"/>
        <end position="1812"/>
    </location>
</feature>
<dbReference type="InterPro" id="IPR006530">
    <property type="entry name" value="YD"/>
</dbReference>
<dbReference type="InterPro" id="IPR036844">
    <property type="entry name" value="Hint_dom_sf"/>
</dbReference>
<keyword evidence="1" id="KW-0677">Repeat</keyword>
<dbReference type="CDD" id="cd00081">
    <property type="entry name" value="Hint"/>
    <property type="match status" value="1"/>
</dbReference>
<gene>
    <name evidence="4" type="ORF">HCN08_00175</name>
</gene>
<dbReference type="PANTHER" id="PTHR32305">
    <property type="match status" value="1"/>
</dbReference>
<dbReference type="NCBIfam" id="TIGR01643">
    <property type="entry name" value="YD_repeat_2x"/>
    <property type="match status" value="2"/>
</dbReference>
<dbReference type="Pfam" id="PF07591">
    <property type="entry name" value="PT-HINT"/>
    <property type="match status" value="1"/>
</dbReference>
<accession>A0ABX0ZDR1</accession>
<evidence type="ECO:0000313" key="5">
    <source>
        <dbReference type="Proteomes" id="UP000734511"/>
    </source>
</evidence>
<dbReference type="PROSITE" id="PS50818">
    <property type="entry name" value="INTEIN_C_TER"/>
    <property type="match status" value="1"/>
</dbReference>
<protein>
    <recommendedName>
        <fullName evidence="3">Hint domain-containing protein</fullName>
    </recommendedName>
</protein>
<dbReference type="InterPro" id="IPR031325">
    <property type="entry name" value="RHS_repeat"/>
</dbReference>